<gene>
    <name evidence="1" type="ORF">CITCOLO1_LOCUS21766</name>
</gene>
<name>A0ABP0ZC84_9ROSI</name>
<dbReference type="EMBL" id="OZ021743">
    <property type="protein sequence ID" value="CAK9329321.1"/>
    <property type="molecule type" value="Genomic_DNA"/>
</dbReference>
<keyword evidence="2" id="KW-1185">Reference proteome</keyword>
<proteinExistence type="predicted"/>
<accession>A0ABP0ZC84</accession>
<evidence type="ECO:0000313" key="1">
    <source>
        <dbReference type="EMBL" id="CAK9329321.1"/>
    </source>
</evidence>
<sequence>MEQKPTYLSGGTSLMKDCHGCLCVMQYGYAKARPRVVNSFLIKQGYVSPALRTSSPSFFNPSSARSVVLPHALKTPYRISLRNGERYRMGNSRGFGEEPWACYITLSPDIAEPQLPKFASQLCS</sequence>
<reference evidence="1 2" key="1">
    <citation type="submission" date="2024-03" db="EMBL/GenBank/DDBJ databases">
        <authorList>
            <person name="Gkanogiannis A."/>
            <person name="Becerra Lopez-Lavalle L."/>
        </authorList>
    </citation>
    <scope>NUCLEOTIDE SEQUENCE [LARGE SCALE GENOMIC DNA]</scope>
</reference>
<organism evidence="1 2">
    <name type="scientific">Citrullus colocynthis</name>
    <name type="common">colocynth</name>
    <dbReference type="NCBI Taxonomy" id="252529"/>
    <lineage>
        <taxon>Eukaryota</taxon>
        <taxon>Viridiplantae</taxon>
        <taxon>Streptophyta</taxon>
        <taxon>Embryophyta</taxon>
        <taxon>Tracheophyta</taxon>
        <taxon>Spermatophyta</taxon>
        <taxon>Magnoliopsida</taxon>
        <taxon>eudicotyledons</taxon>
        <taxon>Gunneridae</taxon>
        <taxon>Pentapetalae</taxon>
        <taxon>rosids</taxon>
        <taxon>fabids</taxon>
        <taxon>Cucurbitales</taxon>
        <taxon>Cucurbitaceae</taxon>
        <taxon>Benincaseae</taxon>
        <taxon>Citrullus</taxon>
    </lineage>
</organism>
<dbReference type="Proteomes" id="UP001642487">
    <property type="component" value="Chromosome 9"/>
</dbReference>
<evidence type="ECO:0000313" key="2">
    <source>
        <dbReference type="Proteomes" id="UP001642487"/>
    </source>
</evidence>
<protein>
    <submittedName>
        <fullName evidence="1">Uncharacterized protein</fullName>
    </submittedName>
</protein>